<name>A0AAE8MAZ8_9HYPO</name>
<feature type="domain" description="Protein kinase" evidence="6">
    <location>
        <begin position="210"/>
        <end position="440"/>
    </location>
</feature>
<dbReference type="Gene3D" id="1.10.510.10">
    <property type="entry name" value="Transferase(Phosphotransferase) domain 1"/>
    <property type="match status" value="1"/>
</dbReference>
<reference evidence="7" key="1">
    <citation type="submission" date="2018-03" db="EMBL/GenBank/DDBJ databases">
        <authorList>
            <person name="Guldener U."/>
        </authorList>
    </citation>
    <scope>NUCLEOTIDE SEQUENCE</scope>
</reference>
<keyword evidence="4" id="KW-0418">Kinase</keyword>
<dbReference type="InterPro" id="IPR017441">
    <property type="entry name" value="Protein_kinase_ATP_BS"/>
</dbReference>
<dbReference type="PROSITE" id="PS00107">
    <property type="entry name" value="PROTEIN_KINASE_ATP"/>
    <property type="match status" value="1"/>
</dbReference>
<dbReference type="Proteomes" id="UP001187734">
    <property type="component" value="Unassembled WGS sequence"/>
</dbReference>
<evidence type="ECO:0000256" key="4">
    <source>
        <dbReference type="RuleBase" id="RU000304"/>
    </source>
</evidence>
<comment type="similarity">
    <text evidence="4">Belongs to the protein kinase superfamily.</text>
</comment>
<dbReference type="Pfam" id="PF00069">
    <property type="entry name" value="Pkinase"/>
    <property type="match status" value="1"/>
</dbReference>
<feature type="region of interest" description="Disordered" evidence="5">
    <location>
        <begin position="459"/>
        <end position="479"/>
    </location>
</feature>
<dbReference type="GO" id="GO:0005737">
    <property type="term" value="C:cytoplasm"/>
    <property type="evidence" value="ECO:0007669"/>
    <property type="project" value="TreeGrafter"/>
</dbReference>
<dbReference type="SUPFAM" id="SSF56112">
    <property type="entry name" value="Protein kinase-like (PK-like)"/>
    <property type="match status" value="1"/>
</dbReference>
<proteinExistence type="inferred from homology"/>
<dbReference type="AlphaFoldDB" id="A0AAE8MAZ8"/>
<evidence type="ECO:0000256" key="2">
    <source>
        <dbReference type="ARBA" id="ARBA00022840"/>
    </source>
</evidence>
<dbReference type="PANTHER" id="PTHR24361">
    <property type="entry name" value="MITOGEN-ACTIVATED KINASE KINASE KINASE"/>
    <property type="match status" value="1"/>
</dbReference>
<comment type="caution">
    <text evidence="7">The sequence shown here is derived from an EMBL/GenBank/DDBJ whole genome shotgun (WGS) entry which is preliminary data.</text>
</comment>
<dbReference type="GO" id="GO:0004674">
    <property type="term" value="F:protein serine/threonine kinase activity"/>
    <property type="evidence" value="ECO:0007669"/>
    <property type="project" value="UniProtKB-KW"/>
</dbReference>
<evidence type="ECO:0000256" key="3">
    <source>
        <dbReference type="PROSITE-ProRule" id="PRU10141"/>
    </source>
</evidence>
<organism evidence="7 8">
    <name type="scientific">Fusarium torulosum</name>
    <dbReference type="NCBI Taxonomy" id="33205"/>
    <lineage>
        <taxon>Eukaryota</taxon>
        <taxon>Fungi</taxon>
        <taxon>Dikarya</taxon>
        <taxon>Ascomycota</taxon>
        <taxon>Pezizomycotina</taxon>
        <taxon>Sordariomycetes</taxon>
        <taxon>Hypocreomycetidae</taxon>
        <taxon>Hypocreales</taxon>
        <taxon>Nectriaceae</taxon>
        <taxon>Fusarium</taxon>
    </lineage>
</organism>
<dbReference type="InterPro" id="IPR011009">
    <property type="entry name" value="Kinase-like_dom_sf"/>
</dbReference>
<dbReference type="GO" id="GO:0005524">
    <property type="term" value="F:ATP binding"/>
    <property type="evidence" value="ECO:0007669"/>
    <property type="project" value="UniProtKB-UniRule"/>
</dbReference>
<evidence type="ECO:0000256" key="1">
    <source>
        <dbReference type="ARBA" id="ARBA00022741"/>
    </source>
</evidence>
<protein>
    <recommendedName>
        <fullName evidence="6">Protein kinase domain-containing protein</fullName>
    </recommendedName>
</protein>
<evidence type="ECO:0000259" key="6">
    <source>
        <dbReference type="PROSITE" id="PS50011"/>
    </source>
</evidence>
<dbReference type="PROSITE" id="PS50011">
    <property type="entry name" value="PROTEIN_KINASE_DOM"/>
    <property type="match status" value="1"/>
</dbReference>
<dbReference type="InterPro" id="IPR000719">
    <property type="entry name" value="Prot_kinase_dom"/>
</dbReference>
<dbReference type="InterPro" id="IPR008271">
    <property type="entry name" value="Ser/Thr_kinase_AS"/>
</dbReference>
<keyword evidence="8" id="KW-1185">Reference proteome</keyword>
<keyword evidence="2 3" id="KW-0067">ATP-binding</keyword>
<accession>A0AAE8MAZ8</accession>
<evidence type="ECO:0000313" key="8">
    <source>
        <dbReference type="Proteomes" id="UP001187734"/>
    </source>
</evidence>
<dbReference type="CDD" id="cd14014">
    <property type="entry name" value="STKc_PknB_like"/>
    <property type="match status" value="1"/>
</dbReference>
<keyword evidence="4" id="KW-0723">Serine/threonine-protein kinase</keyword>
<dbReference type="SMART" id="SM00220">
    <property type="entry name" value="S_TKc"/>
    <property type="match status" value="1"/>
</dbReference>
<feature type="binding site" evidence="3">
    <location>
        <position position="239"/>
    </location>
    <ligand>
        <name>ATP</name>
        <dbReference type="ChEBI" id="CHEBI:30616"/>
    </ligand>
</feature>
<dbReference type="InterPro" id="IPR053235">
    <property type="entry name" value="Ser_Thr_kinase"/>
</dbReference>
<keyword evidence="4" id="KW-0808">Transferase</keyword>
<evidence type="ECO:0000313" key="7">
    <source>
        <dbReference type="EMBL" id="SPJ78500.1"/>
    </source>
</evidence>
<dbReference type="PANTHER" id="PTHR24361:SF678">
    <property type="entry name" value="SPORULATION-SPECIFIC PROTEIN 1"/>
    <property type="match status" value="1"/>
</dbReference>
<keyword evidence="1 3" id="KW-0547">Nucleotide-binding</keyword>
<dbReference type="EMBL" id="ONZP01000231">
    <property type="protein sequence ID" value="SPJ78500.1"/>
    <property type="molecule type" value="Genomic_DNA"/>
</dbReference>
<dbReference type="PROSITE" id="PS00108">
    <property type="entry name" value="PROTEIN_KINASE_ST"/>
    <property type="match status" value="1"/>
</dbReference>
<evidence type="ECO:0000256" key="5">
    <source>
        <dbReference type="SAM" id="MobiDB-lite"/>
    </source>
</evidence>
<gene>
    <name evidence="7" type="ORF">FTOL_06889</name>
</gene>
<sequence>MSLRYGMETIFMICSNSSFIYYPHNDKFRSKCHTAGEHTEAGSRDQLSNNNSRDTPPPDQLFIDVLLVQMNIPRDPIKGWIFGSDMNSCDILLDRNHDKGISKNQFAIQVDTRTQTLIFANLSMYGTKMTRRGRFSTVMDSFRIQFGEDIVVHIVVGNDAHLRFPTHSNGLEDFRIRWIDFNSKLSQLYSFCHRLTSSSEPNMNRQQPDYTLGRSIGGGSHGEVYLGTHRYTAQLYAIKICGHKTVVPKLMWNHEHIVKLESFITYEDLPALVMEYIALGDLRRHIYGLDAIDTAAILRQLLGACCYLHEEGYIHLDVKPSNVLVQSISPVYVKLADMEGVRLVTETNTTIYATRLYAAPEVLLEEAVDTKADIWSLGVMALELIGRLPQQRAISRWPMDLRGCYQYLHHSIAHNFISGLLKTRPQERFSAQEALRHGFWQLKETDYEAMRPADLRNTQFPESEENYSLPDTAPFGDHI</sequence>